<dbReference type="Proteomes" id="UP000002059">
    <property type="component" value="Partially assembled WGS sequence"/>
</dbReference>
<keyword evidence="2" id="KW-1185">Reference proteome</keyword>
<sequence>MWLNTLENTETKLTCYNGWTVSDEKPYIFLTAIKHSNKHKGRNLKTHGFPPDEVATFNTPDDKLFKLNFYIFLYLGTGVTEMGQQYLHPFIL</sequence>
<proteinExistence type="predicted"/>
<protein>
    <submittedName>
        <fullName evidence="1">Uncharacterized protein</fullName>
    </submittedName>
</protein>
<evidence type="ECO:0000313" key="2">
    <source>
        <dbReference type="Proteomes" id="UP000002059"/>
    </source>
</evidence>
<accession>C1H5N1</accession>
<dbReference type="eggNOG" id="ENOG502RQYA">
    <property type="taxonomic scope" value="Eukaryota"/>
</dbReference>
<dbReference type="VEuPathDB" id="FungiDB:PAAG_06226"/>
<dbReference type="OMA" id="RNDEKPC"/>
<dbReference type="KEGG" id="pbl:PAAG_06226"/>
<dbReference type="GeneID" id="9095155"/>
<dbReference type="RefSeq" id="XP_002791961.2">
    <property type="nucleotide sequence ID" value="XM_002791915.2"/>
</dbReference>
<name>C1H5N1_PARBA</name>
<gene>
    <name evidence="1" type="ORF">PAAG_06226</name>
</gene>
<dbReference type="HOGENOM" id="CLU_2413870_0_0_1"/>
<reference evidence="1 2" key="1">
    <citation type="journal article" date="2011" name="PLoS Genet.">
        <title>Comparative genomic analysis of human fungal pathogens causing paracoccidioidomycosis.</title>
        <authorList>
            <person name="Desjardins C.A."/>
            <person name="Champion M.D."/>
            <person name="Holder J.W."/>
            <person name="Muszewska A."/>
            <person name="Goldberg J."/>
            <person name="Bailao A.M."/>
            <person name="Brigido M.M."/>
            <person name="Ferreira M.E."/>
            <person name="Garcia A.M."/>
            <person name="Grynberg M."/>
            <person name="Gujja S."/>
            <person name="Heiman D.I."/>
            <person name="Henn M.R."/>
            <person name="Kodira C.D."/>
            <person name="Leon-Narvaez H."/>
            <person name="Longo L.V."/>
            <person name="Ma L.J."/>
            <person name="Malavazi I."/>
            <person name="Matsuo A.L."/>
            <person name="Morais F.V."/>
            <person name="Pereira M."/>
            <person name="Rodriguez-Brito S."/>
            <person name="Sakthikumar S."/>
            <person name="Salem-Izacc S.M."/>
            <person name="Sykes S.M."/>
            <person name="Teixeira M.M."/>
            <person name="Vallejo M.C."/>
            <person name="Walter M.E."/>
            <person name="Yandava C."/>
            <person name="Young S."/>
            <person name="Zeng Q."/>
            <person name="Zucker J."/>
            <person name="Felipe M.S."/>
            <person name="Goldman G.H."/>
            <person name="Haas B.J."/>
            <person name="McEwen J.G."/>
            <person name="Nino-Vega G."/>
            <person name="Puccia R."/>
            <person name="San-Blas G."/>
            <person name="Soares C.M."/>
            <person name="Birren B.W."/>
            <person name="Cuomo C.A."/>
        </authorList>
    </citation>
    <scope>NUCLEOTIDE SEQUENCE [LARGE SCALE GENOMIC DNA]</scope>
    <source>
        <strain evidence="2">ATCC MYA-826 / Pb01</strain>
    </source>
</reference>
<evidence type="ECO:0000313" key="1">
    <source>
        <dbReference type="EMBL" id="EEH35179.2"/>
    </source>
</evidence>
<organism evidence="1 2">
    <name type="scientific">Paracoccidioides lutzii (strain ATCC MYA-826 / Pb01)</name>
    <name type="common">Paracoccidioides brasiliensis</name>
    <dbReference type="NCBI Taxonomy" id="502779"/>
    <lineage>
        <taxon>Eukaryota</taxon>
        <taxon>Fungi</taxon>
        <taxon>Dikarya</taxon>
        <taxon>Ascomycota</taxon>
        <taxon>Pezizomycotina</taxon>
        <taxon>Eurotiomycetes</taxon>
        <taxon>Eurotiomycetidae</taxon>
        <taxon>Onygenales</taxon>
        <taxon>Ajellomycetaceae</taxon>
        <taxon>Paracoccidioides</taxon>
    </lineage>
</organism>
<dbReference type="EMBL" id="KN294008">
    <property type="protein sequence ID" value="EEH35179.2"/>
    <property type="molecule type" value="Genomic_DNA"/>
</dbReference>
<dbReference type="AlphaFoldDB" id="C1H5N1"/>